<gene>
    <name evidence="1" type="ORF">PCANC_23789</name>
</gene>
<dbReference type="EMBL" id="PGCJ01000551">
    <property type="protein sequence ID" value="PLW26310.1"/>
    <property type="molecule type" value="Genomic_DNA"/>
</dbReference>
<comment type="caution">
    <text evidence="1">The sequence shown here is derived from an EMBL/GenBank/DDBJ whole genome shotgun (WGS) entry which is preliminary data.</text>
</comment>
<evidence type="ECO:0000313" key="1">
    <source>
        <dbReference type="EMBL" id="PLW26310.1"/>
    </source>
</evidence>
<reference evidence="1 2" key="1">
    <citation type="submission" date="2017-11" db="EMBL/GenBank/DDBJ databases">
        <title>De novo assembly and phasing of dikaryotic genomes from two isolates of Puccinia coronata f. sp. avenae, the causal agent of oat crown rust.</title>
        <authorList>
            <person name="Miller M.E."/>
            <person name="Zhang Y."/>
            <person name="Omidvar V."/>
            <person name="Sperschneider J."/>
            <person name="Schwessinger B."/>
            <person name="Raley C."/>
            <person name="Palmer J.M."/>
            <person name="Garnica D."/>
            <person name="Upadhyaya N."/>
            <person name="Rathjen J."/>
            <person name="Taylor J.M."/>
            <person name="Park R.F."/>
            <person name="Dodds P.N."/>
            <person name="Hirsch C.D."/>
            <person name="Kianian S.F."/>
            <person name="Figueroa M."/>
        </authorList>
    </citation>
    <scope>NUCLEOTIDE SEQUENCE [LARGE SCALE GENOMIC DNA]</scope>
    <source>
        <strain evidence="1">12NC29</strain>
    </source>
</reference>
<protein>
    <submittedName>
        <fullName evidence="1">Uncharacterized protein</fullName>
    </submittedName>
</protein>
<evidence type="ECO:0000313" key="2">
    <source>
        <dbReference type="Proteomes" id="UP000235388"/>
    </source>
</evidence>
<name>A0A2N5TLD3_9BASI</name>
<keyword evidence="2" id="KW-1185">Reference proteome</keyword>
<accession>A0A2N5TLD3</accession>
<dbReference type="AlphaFoldDB" id="A0A2N5TLD3"/>
<sequence length="70" mass="7581">MLSGQLLVVTEAASRRYPWTLSKSVLLEVDRGTVLRPPNSGQPMAVQKCAHWSSAGIYGVTELAKPLASR</sequence>
<proteinExistence type="predicted"/>
<dbReference type="Proteomes" id="UP000235388">
    <property type="component" value="Unassembled WGS sequence"/>
</dbReference>
<organism evidence="1 2">
    <name type="scientific">Puccinia coronata f. sp. avenae</name>
    <dbReference type="NCBI Taxonomy" id="200324"/>
    <lineage>
        <taxon>Eukaryota</taxon>
        <taxon>Fungi</taxon>
        <taxon>Dikarya</taxon>
        <taxon>Basidiomycota</taxon>
        <taxon>Pucciniomycotina</taxon>
        <taxon>Pucciniomycetes</taxon>
        <taxon>Pucciniales</taxon>
        <taxon>Pucciniaceae</taxon>
        <taxon>Puccinia</taxon>
    </lineage>
</organism>